<dbReference type="CDD" id="cd09917">
    <property type="entry name" value="F-box_SF"/>
    <property type="match status" value="1"/>
</dbReference>
<evidence type="ECO:0000313" key="3">
    <source>
        <dbReference type="Proteomes" id="UP000559027"/>
    </source>
</evidence>
<evidence type="ECO:0000259" key="1">
    <source>
        <dbReference type="Pfam" id="PF12937"/>
    </source>
</evidence>
<accession>A0A8H5LKG0</accession>
<keyword evidence="3" id="KW-1185">Reference proteome</keyword>
<dbReference type="SUPFAM" id="SSF81383">
    <property type="entry name" value="F-box domain"/>
    <property type="match status" value="1"/>
</dbReference>
<dbReference type="Pfam" id="PF12937">
    <property type="entry name" value="F-box-like"/>
    <property type="match status" value="1"/>
</dbReference>
<dbReference type="AlphaFoldDB" id="A0A8H5LKG0"/>
<comment type="caution">
    <text evidence="2">The sequence shown here is derived from an EMBL/GenBank/DDBJ whole genome shotgun (WGS) entry which is preliminary data.</text>
</comment>
<evidence type="ECO:0000313" key="2">
    <source>
        <dbReference type="EMBL" id="KAF5360800.1"/>
    </source>
</evidence>
<dbReference type="OrthoDB" id="2828997at2759"/>
<name>A0A8H5LKG0_9AGAR</name>
<protein>
    <recommendedName>
        <fullName evidence="1">F-box domain-containing protein</fullName>
    </recommendedName>
</protein>
<proteinExistence type="predicted"/>
<dbReference type="Proteomes" id="UP000559027">
    <property type="component" value="Unassembled WGS sequence"/>
</dbReference>
<dbReference type="InterPro" id="IPR001810">
    <property type="entry name" value="F-box_dom"/>
</dbReference>
<dbReference type="EMBL" id="JAACJO010000003">
    <property type="protein sequence ID" value="KAF5360800.1"/>
    <property type="molecule type" value="Genomic_DNA"/>
</dbReference>
<dbReference type="Gene3D" id="1.20.1280.50">
    <property type="match status" value="1"/>
</dbReference>
<reference evidence="2 3" key="1">
    <citation type="journal article" date="2020" name="ISME J.">
        <title>Uncovering the hidden diversity of litter-decomposition mechanisms in mushroom-forming fungi.</title>
        <authorList>
            <person name="Floudas D."/>
            <person name="Bentzer J."/>
            <person name="Ahren D."/>
            <person name="Johansson T."/>
            <person name="Persson P."/>
            <person name="Tunlid A."/>
        </authorList>
    </citation>
    <scope>NUCLEOTIDE SEQUENCE [LARGE SCALE GENOMIC DNA]</scope>
    <source>
        <strain evidence="2 3">CBS 146.42</strain>
    </source>
</reference>
<sequence>MNSTVSCPSYTPSAFRLHDRQPFDSTTMTVFVAPPSAPALPLELLETVLSFLYSDPKSLRAASLVSRAWVPICRVRLFRRIVLHWCDEGLRRSECLYSLLTRRPHIAKYIHELSIHEGLVSSKQSQVTSCFAQSTSLPQLLPLLPQLYLIEFRASTLTPWCELSGELVHALLHAITASSTLTDVVLGSWNFTSEPRALDALLEAITQNAKSLVLTDIVAPFASTRRQAIRPYSGFDQRHAALQSLTINEGEASSLSFCTEWFRERPTRIKSLQLSCSTMQTSISEFLGVLGESLEHLELNIHTVRGNTSLDLSHNTRLRNLQLQVLEHPIMSLRSKISVSWLVNILSTLRSFECLELLHIGFEIDADRLRRLSQSDANHWSQLDQILCPKKYHRLSSVQIGIKFQCHDDLEYIKEKLGAFAASTIVSRLSSQGGAVGTFTPHFRNKAS</sequence>
<dbReference type="InterPro" id="IPR036047">
    <property type="entry name" value="F-box-like_dom_sf"/>
</dbReference>
<organism evidence="2 3">
    <name type="scientific">Leucocoprinus leucothites</name>
    <dbReference type="NCBI Taxonomy" id="201217"/>
    <lineage>
        <taxon>Eukaryota</taxon>
        <taxon>Fungi</taxon>
        <taxon>Dikarya</taxon>
        <taxon>Basidiomycota</taxon>
        <taxon>Agaricomycotina</taxon>
        <taxon>Agaricomycetes</taxon>
        <taxon>Agaricomycetidae</taxon>
        <taxon>Agaricales</taxon>
        <taxon>Agaricineae</taxon>
        <taxon>Agaricaceae</taxon>
        <taxon>Leucocoprinus</taxon>
    </lineage>
</organism>
<feature type="domain" description="F-box" evidence="1">
    <location>
        <begin position="39"/>
        <end position="83"/>
    </location>
</feature>
<gene>
    <name evidence="2" type="ORF">D9756_004672</name>
</gene>